<name>A0A8J3R1H3_9ACTN</name>
<dbReference type="GO" id="GO:0018169">
    <property type="term" value="F:ribosomal S6-glutamic acid ligase activity"/>
    <property type="evidence" value="ECO:0007669"/>
    <property type="project" value="TreeGrafter"/>
</dbReference>
<dbReference type="PANTHER" id="PTHR21621">
    <property type="entry name" value="RIBOSOMAL PROTEIN S6 MODIFICATION PROTEIN"/>
    <property type="match status" value="1"/>
</dbReference>
<evidence type="ECO:0000313" key="2">
    <source>
        <dbReference type="EMBL" id="GIH21255.1"/>
    </source>
</evidence>
<sequence length="414" mass="44251">MGEMSNDGNNTAGEDEFPRPASGPMDKPTADWYVQHTDGQFQAFQRDRKWYLHPRASLPRAGTGKAEGPMSPVVLILTHPADVHADAVQAHLDTAGVEVRRIDTAALGALATPVTAHFRDGALTGDVAGASLARVVGVWHRRPSEFAVADEADRAELQAGVGGILAGLPYLNHPADMAVAGLKPYQLTAAGRSGLLVPETMISTVRPVASAMSIRLGGAVVVKPISRLIAGLVDENDRSGWERAIHLTQQRIATTRHVRLTVLDGTMFAALIESPHLDWRREPEACRYHAVDTPNEVAGPVRHLMALLRLRYAALDFAVDGHGRWWFLEVNPNGQWLWIEHATGLPIAAAVATALQVTGPCPQPMSATAPRAHLTTVHEPLDDPGLVPQGHPMHSTNGTGAANPGAQPATTTDC</sequence>
<dbReference type="GO" id="GO:0009432">
    <property type="term" value="P:SOS response"/>
    <property type="evidence" value="ECO:0007669"/>
    <property type="project" value="TreeGrafter"/>
</dbReference>
<accession>A0A8J3R1H3</accession>
<reference evidence="2" key="1">
    <citation type="submission" date="2021-01" db="EMBL/GenBank/DDBJ databases">
        <title>Whole genome shotgun sequence of Rugosimonospora africana NBRC 104875.</title>
        <authorList>
            <person name="Komaki H."/>
            <person name="Tamura T."/>
        </authorList>
    </citation>
    <scope>NUCLEOTIDE SEQUENCE</scope>
    <source>
        <strain evidence="2">NBRC 104875</strain>
    </source>
</reference>
<feature type="region of interest" description="Disordered" evidence="1">
    <location>
        <begin position="1"/>
        <end position="31"/>
    </location>
</feature>
<dbReference type="Proteomes" id="UP000642748">
    <property type="component" value="Unassembled WGS sequence"/>
</dbReference>
<comment type="caution">
    <text evidence="2">The sequence shown here is derived from an EMBL/GenBank/DDBJ whole genome shotgun (WGS) entry which is preliminary data.</text>
</comment>
<dbReference type="Gene3D" id="3.30.470.20">
    <property type="entry name" value="ATP-grasp fold, B domain"/>
    <property type="match status" value="1"/>
</dbReference>
<feature type="compositionally biased region" description="Polar residues" evidence="1">
    <location>
        <begin position="1"/>
        <end position="12"/>
    </location>
</feature>
<protein>
    <recommendedName>
        <fullName evidence="4">ATP-grasp domain-containing protein</fullName>
    </recommendedName>
</protein>
<proteinExistence type="predicted"/>
<feature type="region of interest" description="Disordered" evidence="1">
    <location>
        <begin position="378"/>
        <end position="414"/>
    </location>
</feature>
<dbReference type="AlphaFoldDB" id="A0A8J3R1H3"/>
<dbReference type="SUPFAM" id="SSF56059">
    <property type="entry name" value="Glutathione synthetase ATP-binding domain-like"/>
    <property type="match status" value="1"/>
</dbReference>
<evidence type="ECO:0008006" key="4">
    <source>
        <dbReference type="Google" id="ProtNLM"/>
    </source>
</evidence>
<dbReference type="PANTHER" id="PTHR21621:SF0">
    <property type="entry name" value="BETA-CITRYLGLUTAMATE SYNTHASE B-RELATED"/>
    <property type="match status" value="1"/>
</dbReference>
<evidence type="ECO:0000313" key="3">
    <source>
        <dbReference type="Proteomes" id="UP000642748"/>
    </source>
</evidence>
<gene>
    <name evidence="2" type="ORF">Raf01_94270</name>
</gene>
<evidence type="ECO:0000256" key="1">
    <source>
        <dbReference type="SAM" id="MobiDB-lite"/>
    </source>
</evidence>
<dbReference type="GO" id="GO:0005737">
    <property type="term" value="C:cytoplasm"/>
    <property type="evidence" value="ECO:0007669"/>
    <property type="project" value="TreeGrafter"/>
</dbReference>
<dbReference type="EMBL" id="BONZ01000121">
    <property type="protein sequence ID" value="GIH21255.1"/>
    <property type="molecule type" value="Genomic_DNA"/>
</dbReference>
<organism evidence="2 3">
    <name type="scientific">Rugosimonospora africana</name>
    <dbReference type="NCBI Taxonomy" id="556532"/>
    <lineage>
        <taxon>Bacteria</taxon>
        <taxon>Bacillati</taxon>
        <taxon>Actinomycetota</taxon>
        <taxon>Actinomycetes</taxon>
        <taxon>Micromonosporales</taxon>
        <taxon>Micromonosporaceae</taxon>
        <taxon>Rugosimonospora</taxon>
    </lineage>
</organism>
<keyword evidence="3" id="KW-1185">Reference proteome</keyword>